<dbReference type="EMBL" id="ML994026">
    <property type="protein sequence ID" value="KAF2200374.1"/>
    <property type="molecule type" value="Genomic_DNA"/>
</dbReference>
<feature type="compositionally biased region" description="Basic and acidic residues" evidence="1">
    <location>
        <begin position="126"/>
        <end position="135"/>
    </location>
</feature>
<keyword evidence="3" id="KW-1185">Reference proteome</keyword>
<gene>
    <name evidence="2" type="ORF">GQ43DRAFT_78668</name>
</gene>
<feature type="compositionally biased region" description="Basic and acidic residues" evidence="1">
    <location>
        <begin position="41"/>
        <end position="50"/>
    </location>
</feature>
<evidence type="ECO:0000256" key="1">
    <source>
        <dbReference type="SAM" id="MobiDB-lite"/>
    </source>
</evidence>
<organism evidence="2 3">
    <name type="scientific">Delitschia confertaspora ATCC 74209</name>
    <dbReference type="NCBI Taxonomy" id="1513339"/>
    <lineage>
        <taxon>Eukaryota</taxon>
        <taxon>Fungi</taxon>
        <taxon>Dikarya</taxon>
        <taxon>Ascomycota</taxon>
        <taxon>Pezizomycotina</taxon>
        <taxon>Dothideomycetes</taxon>
        <taxon>Pleosporomycetidae</taxon>
        <taxon>Pleosporales</taxon>
        <taxon>Delitschiaceae</taxon>
        <taxon>Delitschia</taxon>
    </lineage>
</organism>
<name>A0A9P4JNI7_9PLEO</name>
<sequence length="152" mass="16893">MQSCKDNVNGGHSPMKTDKSLYTMPPRNAANTTHLQAHPNTEPHTHETAKMKTPPPPPPLIDKETPNWTLDDLSPRPRNTASKREMKLLAAAPLNARRPDGRRGPEPICWHGNRAHRLSDHRRRGDTREERERKSVAPTKAGADAGTVGIRG</sequence>
<evidence type="ECO:0000313" key="2">
    <source>
        <dbReference type="EMBL" id="KAF2200374.1"/>
    </source>
</evidence>
<feature type="compositionally biased region" description="Polar residues" evidence="1">
    <location>
        <begin position="29"/>
        <end position="39"/>
    </location>
</feature>
<accession>A0A9P4JNI7</accession>
<comment type="caution">
    <text evidence="2">The sequence shown here is derived from an EMBL/GenBank/DDBJ whole genome shotgun (WGS) entry which is preliminary data.</text>
</comment>
<dbReference type="AlphaFoldDB" id="A0A9P4JNI7"/>
<feature type="region of interest" description="Disordered" evidence="1">
    <location>
        <begin position="1"/>
        <end position="152"/>
    </location>
</feature>
<proteinExistence type="predicted"/>
<evidence type="ECO:0000313" key="3">
    <source>
        <dbReference type="Proteomes" id="UP000799536"/>
    </source>
</evidence>
<protein>
    <submittedName>
        <fullName evidence="2">Uncharacterized protein</fullName>
    </submittedName>
</protein>
<feature type="compositionally biased region" description="Basic residues" evidence="1">
    <location>
        <begin position="113"/>
        <end position="125"/>
    </location>
</feature>
<reference evidence="2" key="1">
    <citation type="journal article" date="2020" name="Stud. Mycol.">
        <title>101 Dothideomycetes genomes: a test case for predicting lifestyles and emergence of pathogens.</title>
        <authorList>
            <person name="Haridas S."/>
            <person name="Albert R."/>
            <person name="Binder M."/>
            <person name="Bloem J."/>
            <person name="Labutti K."/>
            <person name="Salamov A."/>
            <person name="Andreopoulos B."/>
            <person name="Baker S."/>
            <person name="Barry K."/>
            <person name="Bills G."/>
            <person name="Bluhm B."/>
            <person name="Cannon C."/>
            <person name="Castanera R."/>
            <person name="Culley D."/>
            <person name="Daum C."/>
            <person name="Ezra D."/>
            <person name="Gonzalez J."/>
            <person name="Henrissat B."/>
            <person name="Kuo A."/>
            <person name="Liang C."/>
            <person name="Lipzen A."/>
            <person name="Lutzoni F."/>
            <person name="Magnuson J."/>
            <person name="Mondo S."/>
            <person name="Nolan M."/>
            <person name="Ohm R."/>
            <person name="Pangilinan J."/>
            <person name="Park H.-J."/>
            <person name="Ramirez L."/>
            <person name="Alfaro M."/>
            <person name="Sun H."/>
            <person name="Tritt A."/>
            <person name="Yoshinaga Y."/>
            <person name="Zwiers L.-H."/>
            <person name="Turgeon B."/>
            <person name="Goodwin S."/>
            <person name="Spatafora J."/>
            <person name="Crous P."/>
            <person name="Grigoriev I."/>
        </authorList>
    </citation>
    <scope>NUCLEOTIDE SEQUENCE</scope>
    <source>
        <strain evidence="2">ATCC 74209</strain>
    </source>
</reference>
<dbReference type="Proteomes" id="UP000799536">
    <property type="component" value="Unassembled WGS sequence"/>
</dbReference>